<organism evidence="1 2">
    <name type="scientific">Dinothrombium tinctorium</name>
    <dbReference type="NCBI Taxonomy" id="1965070"/>
    <lineage>
        <taxon>Eukaryota</taxon>
        <taxon>Metazoa</taxon>
        <taxon>Ecdysozoa</taxon>
        <taxon>Arthropoda</taxon>
        <taxon>Chelicerata</taxon>
        <taxon>Arachnida</taxon>
        <taxon>Acari</taxon>
        <taxon>Acariformes</taxon>
        <taxon>Trombidiformes</taxon>
        <taxon>Prostigmata</taxon>
        <taxon>Anystina</taxon>
        <taxon>Parasitengona</taxon>
        <taxon>Trombidioidea</taxon>
        <taxon>Trombidiidae</taxon>
        <taxon>Dinothrombium</taxon>
    </lineage>
</organism>
<sequence>MRLTRVLCKYRPEFHGFIPKFRGKVEIGRHRYVPAITKGMKYTFFREASYEFEVMKYLQKPFITEEQERAYLQSIGRTQPVYADDHLNKNLVFPLKQRYAADLLARLDVSRKFEEED</sequence>
<dbReference type="Pfam" id="PF14978">
    <property type="entry name" value="MRP-63"/>
    <property type="match status" value="1"/>
</dbReference>
<protein>
    <submittedName>
        <fullName evidence="1">Uncharacterized protein</fullName>
    </submittedName>
</protein>
<dbReference type="EMBL" id="NCKU01007791">
    <property type="protein sequence ID" value="RWS02383.1"/>
    <property type="molecule type" value="Genomic_DNA"/>
</dbReference>
<dbReference type="PANTHER" id="PTHR14520:SF4">
    <property type="entry name" value="LARGE RIBOSOMAL SUBUNIT PROTEIN ML63"/>
    <property type="match status" value="1"/>
</dbReference>
<dbReference type="AlphaFoldDB" id="A0A3S3P0I0"/>
<evidence type="ECO:0000313" key="2">
    <source>
        <dbReference type="Proteomes" id="UP000285301"/>
    </source>
</evidence>
<name>A0A3S3P0I0_9ACAR</name>
<reference evidence="1 2" key="1">
    <citation type="journal article" date="2018" name="Gigascience">
        <title>Genomes of trombidid mites reveal novel predicted allergens and laterally-transferred genes associated with secondary metabolism.</title>
        <authorList>
            <person name="Dong X."/>
            <person name="Chaisiri K."/>
            <person name="Xia D."/>
            <person name="Armstrong S.D."/>
            <person name="Fang Y."/>
            <person name="Donnelly M.J."/>
            <person name="Kadowaki T."/>
            <person name="McGarry J.W."/>
            <person name="Darby A.C."/>
            <person name="Makepeace B.L."/>
        </authorList>
    </citation>
    <scope>NUCLEOTIDE SEQUENCE [LARGE SCALE GENOMIC DNA]</scope>
    <source>
        <strain evidence="1">UoL-WK</strain>
    </source>
</reference>
<gene>
    <name evidence="1" type="ORF">B4U79_11290</name>
</gene>
<keyword evidence="2" id="KW-1185">Reference proteome</keyword>
<evidence type="ECO:0000313" key="1">
    <source>
        <dbReference type="EMBL" id="RWS02383.1"/>
    </source>
</evidence>
<dbReference type="GO" id="GO:0003735">
    <property type="term" value="F:structural constituent of ribosome"/>
    <property type="evidence" value="ECO:0007669"/>
    <property type="project" value="TreeGrafter"/>
</dbReference>
<dbReference type="Proteomes" id="UP000285301">
    <property type="component" value="Unassembled WGS sequence"/>
</dbReference>
<proteinExistence type="predicted"/>
<comment type="caution">
    <text evidence="1">The sequence shown here is derived from an EMBL/GenBank/DDBJ whole genome shotgun (WGS) entry which is preliminary data.</text>
</comment>
<dbReference type="OrthoDB" id="6019958at2759"/>
<dbReference type="GO" id="GO:0032543">
    <property type="term" value="P:mitochondrial translation"/>
    <property type="evidence" value="ECO:0007669"/>
    <property type="project" value="TreeGrafter"/>
</dbReference>
<dbReference type="InterPro" id="IPR016576">
    <property type="entry name" value="Ribosomal_mL63"/>
</dbReference>
<accession>A0A3S3P0I0</accession>
<dbReference type="GO" id="GO:0005761">
    <property type="term" value="C:mitochondrial ribosome"/>
    <property type="evidence" value="ECO:0007669"/>
    <property type="project" value="InterPro"/>
</dbReference>
<dbReference type="PANTHER" id="PTHR14520">
    <property type="entry name" value="MITOCHONDRIAL RIBOSOMAL PROTEIN 63"/>
    <property type="match status" value="1"/>
</dbReference>